<dbReference type="Pfam" id="PF09419">
    <property type="entry name" value="PGP_phosphatase"/>
    <property type="match status" value="1"/>
</dbReference>
<evidence type="ECO:0000313" key="2">
    <source>
        <dbReference type="Proteomes" id="UP000053317"/>
    </source>
</evidence>
<dbReference type="GO" id="GO:0008962">
    <property type="term" value="F:phosphatidylglycerophosphatase activity"/>
    <property type="evidence" value="ECO:0007669"/>
    <property type="project" value="InterPro"/>
</dbReference>
<reference evidence="1 2" key="1">
    <citation type="submission" date="2015-05" db="EMBL/GenBank/DDBJ databases">
        <title>Distinctive expansion of gene families associated with plant cell wall degradation and secondary metabolism in the genomes of grapevine trunk pathogens.</title>
        <authorList>
            <person name="Lawrence D.P."/>
            <person name="Travadon R."/>
            <person name="Rolshausen P.E."/>
            <person name="Baumgartner K."/>
        </authorList>
    </citation>
    <scope>NUCLEOTIDE SEQUENCE [LARGE SCALE GENOMIC DNA]</scope>
    <source>
        <strain evidence="1">UCRPC4</strain>
    </source>
</reference>
<organism evidence="1 2">
    <name type="scientific">Phaeomoniella chlamydospora</name>
    <name type="common">Phaeoacremonium chlamydosporum</name>
    <dbReference type="NCBI Taxonomy" id="158046"/>
    <lineage>
        <taxon>Eukaryota</taxon>
        <taxon>Fungi</taxon>
        <taxon>Dikarya</taxon>
        <taxon>Ascomycota</taxon>
        <taxon>Pezizomycotina</taxon>
        <taxon>Eurotiomycetes</taxon>
        <taxon>Chaetothyriomycetidae</taxon>
        <taxon>Phaeomoniellales</taxon>
        <taxon>Phaeomoniellaceae</taxon>
        <taxon>Phaeomoniella</taxon>
    </lineage>
</organism>
<dbReference type="InterPro" id="IPR036412">
    <property type="entry name" value="HAD-like_sf"/>
</dbReference>
<accession>A0A0G2E8J5</accession>
<name>A0A0G2E8J5_PHACM</name>
<gene>
    <name evidence="1" type="ORF">UCRPC4_g04699</name>
</gene>
<dbReference type="EMBL" id="LCWF01000113">
    <property type="protein sequence ID" value="KKY18904.1"/>
    <property type="molecule type" value="Genomic_DNA"/>
</dbReference>
<dbReference type="OrthoDB" id="198652at2759"/>
<keyword evidence="2" id="KW-1185">Reference proteome</keyword>
<sequence>MLPSVSRSLLKAALENALITKPALLKPHLSFPTFLDVPLQVGPLLRKDNPPTIRGLVLDNDNTLSPSRDPYYHPAYLKAIEAFKQAEPFSTNPNSMLIVSNRAGAKPEYDGEVEILEKELSLPVLHHKGEKEIKPVIAPMVLEHFSKNNVTSDPQEIAVVGDRLFTDVLMARLMGSWSIYISDGWKDPENPKTKRGSVGWGEWFYTWAERYRYGSLNEKVSPVEPGVGSLLEFLETKKE</sequence>
<proteinExistence type="predicted"/>
<protein>
    <submittedName>
        <fullName evidence="1">Putative had superfamily (Subfamily iiia) phosphatase</fullName>
    </submittedName>
</protein>
<comment type="caution">
    <text evidence="1">The sequence shown here is derived from an EMBL/GenBank/DDBJ whole genome shotgun (WGS) entry which is preliminary data.</text>
</comment>
<dbReference type="AlphaFoldDB" id="A0A0G2E8J5"/>
<reference evidence="1 2" key="2">
    <citation type="submission" date="2015-05" db="EMBL/GenBank/DDBJ databases">
        <authorList>
            <person name="Morales-Cruz A."/>
            <person name="Amrine K.C."/>
            <person name="Cantu D."/>
        </authorList>
    </citation>
    <scope>NUCLEOTIDE SEQUENCE [LARGE SCALE GENOMIC DNA]</scope>
    <source>
        <strain evidence="1">UCRPC4</strain>
    </source>
</reference>
<dbReference type="Gene3D" id="3.40.50.1000">
    <property type="entry name" value="HAD superfamily/HAD-like"/>
    <property type="match status" value="1"/>
</dbReference>
<evidence type="ECO:0000313" key="1">
    <source>
        <dbReference type="EMBL" id="KKY18904.1"/>
    </source>
</evidence>
<dbReference type="InterPro" id="IPR023214">
    <property type="entry name" value="HAD_sf"/>
</dbReference>
<dbReference type="Proteomes" id="UP000053317">
    <property type="component" value="Unassembled WGS sequence"/>
</dbReference>
<dbReference type="SUPFAM" id="SSF56784">
    <property type="entry name" value="HAD-like"/>
    <property type="match status" value="1"/>
</dbReference>
<dbReference type="InterPro" id="IPR027706">
    <property type="entry name" value="PGP_Pase"/>
</dbReference>